<dbReference type="Proteomes" id="UP001153076">
    <property type="component" value="Unassembled WGS sequence"/>
</dbReference>
<dbReference type="PANTHER" id="PTHR36014:SF1">
    <property type="entry name" value="OS03G0176700 PROTEIN"/>
    <property type="match status" value="1"/>
</dbReference>
<evidence type="ECO:0000256" key="1">
    <source>
        <dbReference type="SAM" id="MobiDB-lite"/>
    </source>
</evidence>
<proteinExistence type="predicted"/>
<dbReference type="PANTHER" id="PTHR36014">
    <property type="entry name" value="OS03G0176600 PROTEIN"/>
    <property type="match status" value="1"/>
</dbReference>
<dbReference type="EMBL" id="JAKOGI010000027">
    <property type="protein sequence ID" value="KAJ8448783.1"/>
    <property type="molecule type" value="Genomic_DNA"/>
</dbReference>
<accession>A0A9Q1QN23</accession>
<organism evidence="3 4">
    <name type="scientific">Carnegiea gigantea</name>
    <dbReference type="NCBI Taxonomy" id="171969"/>
    <lineage>
        <taxon>Eukaryota</taxon>
        <taxon>Viridiplantae</taxon>
        <taxon>Streptophyta</taxon>
        <taxon>Embryophyta</taxon>
        <taxon>Tracheophyta</taxon>
        <taxon>Spermatophyta</taxon>
        <taxon>Magnoliopsida</taxon>
        <taxon>eudicotyledons</taxon>
        <taxon>Gunneridae</taxon>
        <taxon>Pentapetalae</taxon>
        <taxon>Caryophyllales</taxon>
        <taxon>Cactineae</taxon>
        <taxon>Cactaceae</taxon>
        <taxon>Cactoideae</taxon>
        <taxon>Echinocereeae</taxon>
        <taxon>Carnegiea</taxon>
    </lineage>
</organism>
<evidence type="ECO:0000313" key="4">
    <source>
        <dbReference type="Proteomes" id="UP001153076"/>
    </source>
</evidence>
<protein>
    <recommendedName>
        <fullName evidence="2">DUF7880 domain-containing protein</fullName>
    </recommendedName>
</protein>
<feature type="region of interest" description="Disordered" evidence="1">
    <location>
        <begin position="88"/>
        <end position="115"/>
    </location>
</feature>
<comment type="caution">
    <text evidence="3">The sequence shown here is derived from an EMBL/GenBank/DDBJ whole genome shotgun (WGS) entry which is preliminary data.</text>
</comment>
<dbReference type="AlphaFoldDB" id="A0A9Q1QN23"/>
<evidence type="ECO:0000259" key="2">
    <source>
        <dbReference type="Pfam" id="PF25306"/>
    </source>
</evidence>
<reference evidence="3" key="1">
    <citation type="submission" date="2022-04" db="EMBL/GenBank/DDBJ databases">
        <title>Carnegiea gigantea Genome sequencing and assembly v2.</title>
        <authorList>
            <person name="Copetti D."/>
            <person name="Sanderson M.J."/>
            <person name="Burquez A."/>
            <person name="Wojciechowski M.F."/>
        </authorList>
    </citation>
    <scope>NUCLEOTIDE SEQUENCE</scope>
    <source>
        <strain evidence="3">SGP5-SGP5p</strain>
        <tissue evidence="3">Aerial part</tissue>
    </source>
</reference>
<feature type="domain" description="DUF7880" evidence="2">
    <location>
        <begin position="130"/>
        <end position="255"/>
    </location>
</feature>
<dbReference type="InterPro" id="IPR057202">
    <property type="entry name" value="DUF7880"/>
</dbReference>
<feature type="compositionally biased region" description="Basic and acidic residues" evidence="1">
    <location>
        <begin position="88"/>
        <end position="105"/>
    </location>
</feature>
<evidence type="ECO:0000313" key="3">
    <source>
        <dbReference type="EMBL" id="KAJ8448783.1"/>
    </source>
</evidence>
<dbReference type="OrthoDB" id="512787at2759"/>
<gene>
    <name evidence="3" type="ORF">Cgig2_011404</name>
</gene>
<dbReference type="Pfam" id="PF25306">
    <property type="entry name" value="DUF7880"/>
    <property type="match status" value="1"/>
</dbReference>
<sequence>MAHVSTINTFTSTFSHSLSPSYSNSILLKRRKRMLMCAMPHPQNWRESRRLVAISLVVLHSASSIPLHAIAGGIFDRYVKRWEKLRQGRDDRNKRKHEESGHDEGSGGGLRPRGFSGELMCMRPRKKLEPLETYVPAVILTQLQIKDIEKSLESDQAQYTTYRSILRSGPAASFRSNVRAVAQYASDAGKGKTAFDDVERCLRAVDELDSLLLRASRNDHDASAKLMKEKISVAMDALDSLLQTVPSDVLDKGKVIAEAYRAPESDVTPKELDQEYKELESIL</sequence>
<keyword evidence="4" id="KW-1185">Reference proteome</keyword>
<name>A0A9Q1QN23_9CARY</name>